<dbReference type="AlphaFoldDB" id="A0A3L9DJI1"/>
<protein>
    <submittedName>
        <fullName evidence="2">Uncharacterized protein</fullName>
    </submittedName>
</protein>
<organism evidence="2 3">
    <name type="scientific">Streptococcus hillyeri</name>
    <dbReference type="NCBI Taxonomy" id="2282420"/>
    <lineage>
        <taxon>Bacteria</taxon>
        <taxon>Bacillati</taxon>
        <taxon>Bacillota</taxon>
        <taxon>Bacilli</taxon>
        <taxon>Lactobacillales</taxon>
        <taxon>Streptococcaceae</taxon>
        <taxon>Streptococcus</taxon>
    </lineage>
</organism>
<keyword evidence="3" id="KW-1185">Reference proteome</keyword>
<evidence type="ECO:0000313" key="3">
    <source>
        <dbReference type="Proteomes" id="UP000279194"/>
    </source>
</evidence>
<evidence type="ECO:0000313" key="2">
    <source>
        <dbReference type="EMBL" id="RLY01726.1"/>
    </source>
</evidence>
<proteinExistence type="predicted"/>
<evidence type="ECO:0000256" key="1">
    <source>
        <dbReference type="SAM" id="SignalP"/>
    </source>
</evidence>
<accession>A0A3L9DJI1</accession>
<keyword evidence="1" id="KW-0732">Signal</keyword>
<gene>
    <name evidence="2" type="ORF">EAF07_09130</name>
</gene>
<feature type="chain" id="PRO_5018334476" evidence="1">
    <location>
        <begin position="22"/>
        <end position="209"/>
    </location>
</feature>
<dbReference type="Proteomes" id="UP000279194">
    <property type="component" value="Unassembled WGS sequence"/>
</dbReference>
<feature type="signal peptide" evidence="1">
    <location>
        <begin position="1"/>
        <end position="21"/>
    </location>
</feature>
<sequence length="209" mass="22898">MLSMTCVTALGLMLPVTTVSAADPQNSSSETFTILEPSDNQLVVALPEGGYIADNDGGSDFDPEIIKVNGGTLMTYAQYKTLPKINASIGAFELFPLFRAASPSGATEKVIEYGKHYTSENFSGRGWRFSGYKFKPSSGSGTYLKWKAVNDSGMVGNYDQAFATYSGQGTHGTFVSENQSLLIDGNYKWQYFYTYNPKPGSYYIVYNKE</sequence>
<comment type="caution">
    <text evidence="2">The sequence shown here is derived from an EMBL/GenBank/DDBJ whole genome shotgun (WGS) entry which is preliminary data.</text>
</comment>
<reference evidence="2 3" key="1">
    <citation type="submission" date="2018-10" db="EMBL/GenBank/DDBJ databases">
        <title>Streptococcus hillyeri sp. nov., isolated from equine tracheal sample.</title>
        <authorList>
            <person name="Macfadyen A.C."/>
            <person name="Waller A."/>
            <person name="Paterson G.K."/>
        </authorList>
    </citation>
    <scope>NUCLEOTIDE SEQUENCE [LARGE SCALE GENOMIC DNA]</scope>
    <source>
        <strain evidence="2 3">28462</strain>
    </source>
</reference>
<dbReference type="EMBL" id="RCVM01000023">
    <property type="protein sequence ID" value="RLY01726.1"/>
    <property type="molecule type" value="Genomic_DNA"/>
</dbReference>
<name>A0A3L9DJI1_9STRE</name>